<feature type="compositionally biased region" description="Low complexity" evidence="1">
    <location>
        <begin position="129"/>
        <end position="139"/>
    </location>
</feature>
<sequence length="315" mass="35549">MCQRTTIEFYCPCADQSNHPIKQAHVLMQSIDSVAFAWCEAWLHTPGFELDHRGRPKCPAGPVDMVTDVYAASSRCDECRKMGCEPLAAWKTSMYGAWTSKEIAEQKAAKHKQAVDMMMAKFRRGDVESAPPSSRPPRSFAVGSASKVDSGKPLFQLDFGLILKPEQMFAFDETDMGSGAQARQEDDVSEERGRRRTITRDFGADQRRGSRSLSTDTVVRVPRRSSSTETIRRRSDAVEEMLAQRESTGTTKSEWTFGEWTFEDEDKDNDEEDGDEDEENEEAEDDDEEDILMSLIATPETDSDHAQDIEILFED</sequence>
<evidence type="ECO:0000256" key="1">
    <source>
        <dbReference type="SAM" id="MobiDB-lite"/>
    </source>
</evidence>
<protein>
    <submittedName>
        <fullName evidence="2">Uncharacterized protein</fullName>
    </submittedName>
</protein>
<feature type="compositionally biased region" description="Polar residues" evidence="1">
    <location>
        <begin position="245"/>
        <end position="254"/>
    </location>
</feature>
<feature type="compositionally biased region" description="Basic and acidic residues" evidence="1">
    <location>
        <begin position="183"/>
        <end position="208"/>
    </location>
</feature>
<comment type="caution">
    <text evidence="2">The sequence shown here is derived from an EMBL/GenBank/DDBJ whole genome shotgun (WGS) entry which is preliminary data.</text>
</comment>
<proteinExistence type="predicted"/>
<keyword evidence="3" id="KW-1185">Reference proteome</keyword>
<name>A0AA39X8S8_9PEZI</name>
<dbReference type="EMBL" id="JAULSR010000002">
    <property type="protein sequence ID" value="KAK0629275.1"/>
    <property type="molecule type" value="Genomic_DNA"/>
</dbReference>
<evidence type="ECO:0000313" key="2">
    <source>
        <dbReference type="EMBL" id="KAK0629275.1"/>
    </source>
</evidence>
<gene>
    <name evidence="2" type="ORF">B0T17DRAFT_615075</name>
</gene>
<dbReference type="Proteomes" id="UP001174934">
    <property type="component" value="Unassembled WGS sequence"/>
</dbReference>
<reference evidence="2" key="1">
    <citation type="submission" date="2023-06" db="EMBL/GenBank/DDBJ databases">
        <title>Genome-scale phylogeny and comparative genomics of the fungal order Sordariales.</title>
        <authorList>
            <consortium name="Lawrence Berkeley National Laboratory"/>
            <person name="Hensen N."/>
            <person name="Bonometti L."/>
            <person name="Westerberg I."/>
            <person name="Brannstrom I.O."/>
            <person name="Guillou S."/>
            <person name="Cros-Aarteil S."/>
            <person name="Calhoun S."/>
            <person name="Haridas S."/>
            <person name="Kuo A."/>
            <person name="Mondo S."/>
            <person name="Pangilinan J."/>
            <person name="Riley R."/>
            <person name="LaButti K."/>
            <person name="Andreopoulos B."/>
            <person name="Lipzen A."/>
            <person name="Chen C."/>
            <person name="Yanf M."/>
            <person name="Daum C."/>
            <person name="Ng V."/>
            <person name="Clum A."/>
            <person name="Steindorff A."/>
            <person name="Ohm R."/>
            <person name="Martin F."/>
            <person name="Silar P."/>
            <person name="Natvig D."/>
            <person name="Lalanne C."/>
            <person name="Gautier V."/>
            <person name="Ament-velasquez S.L."/>
            <person name="Kruys A."/>
            <person name="Hutchinson M.I."/>
            <person name="Powell A.J."/>
            <person name="Barry K."/>
            <person name="Miller A.N."/>
            <person name="Grigoriev I.V."/>
            <person name="Debuchy R."/>
            <person name="Gladieux P."/>
            <person name="Thoren M.H."/>
            <person name="Johannesson H."/>
        </authorList>
    </citation>
    <scope>NUCLEOTIDE SEQUENCE</scope>
    <source>
        <strain evidence="2">SMH3391-2</strain>
    </source>
</reference>
<feature type="region of interest" description="Disordered" evidence="1">
    <location>
        <begin position="125"/>
        <end position="146"/>
    </location>
</feature>
<dbReference type="AlphaFoldDB" id="A0AA39X8S8"/>
<organism evidence="2 3">
    <name type="scientific">Bombardia bombarda</name>
    <dbReference type="NCBI Taxonomy" id="252184"/>
    <lineage>
        <taxon>Eukaryota</taxon>
        <taxon>Fungi</taxon>
        <taxon>Dikarya</taxon>
        <taxon>Ascomycota</taxon>
        <taxon>Pezizomycotina</taxon>
        <taxon>Sordariomycetes</taxon>
        <taxon>Sordariomycetidae</taxon>
        <taxon>Sordariales</taxon>
        <taxon>Lasiosphaeriaceae</taxon>
        <taxon>Bombardia</taxon>
    </lineage>
</organism>
<feature type="compositionally biased region" description="Acidic residues" evidence="1">
    <location>
        <begin position="261"/>
        <end position="289"/>
    </location>
</feature>
<accession>A0AA39X8S8</accession>
<evidence type="ECO:0000313" key="3">
    <source>
        <dbReference type="Proteomes" id="UP001174934"/>
    </source>
</evidence>
<feature type="region of interest" description="Disordered" evidence="1">
    <location>
        <begin position="175"/>
        <end position="289"/>
    </location>
</feature>